<feature type="transmembrane region" description="Helical" evidence="11">
    <location>
        <begin position="257"/>
        <end position="274"/>
    </location>
</feature>
<evidence type="ECO:0000256" key="5">
    <source>
        <dbReference type="ARBA" id="ARBA00022519"/>
    </source>
</evidence>
<dbReference type="InterPro" id="IPR044878">
    <property type="entry name" value="UbiA_sf"/>
</dbReference>
<sequence length="307" mass="34231">MSTMHTSSRPDLSDIKLGDWVDRHLPSAWRPYARLARLDRPVGTWLTLFPCWAALIQASHGFPDFRHLLIFSLGALLMRSAGSTVNDIADRKFDGHVERTRFRPLASRQIGLPQAISFLGTELVLAALLLFFLTPFTRLVAICVLPLVFIYPLCKRFTHWPQAVLGAAFNWGMLMAWSEVTGEVPTGAILMWIGAIAWQIGYDTVYAYVDVRDDTRLGLKSTAILFGKRGKTYIALFYAVAIVAWSAGGWLVGMSPAYDIGMLVIAAHLGWQIWRLDIARPEVNYRLFLANILTGVLLAASAFLGTF</sequence>
<dbReference type="PROSITE" id="PS00943">
    <property type="entry name" value="UBIA"/>
    <property type="match status" value="1"/>
</dbReference>
<dbReference type="InterPro" id="IPR006370">
    <property type="entry name" value="HB_polyprenyltransferase-like"/>
</dbReference>
<organism evidence="13 14">
    <name type="scientific">Rhizobium freirei PRF 81</name>
    <dbReference type="NCBI Taxonomy" id="363754"/>
    <lineage>
        <taxon>Bacteria</taxon>
        <taxon>Pseudomonadati</taxon>
        <taxon>Pseudomonadota</taxon>
        <taxon>Alphaproteobacteria</taxon>
        <taxon>Hyphomicrobiales</taxon>
        <taxon>Rhizobiaceae</taxon>
        <taxon>Rhizobium/Agrobacterium group</taxon>
        <taxon>Rhizobium</taxon>
    </lineage>
</organism>
<evidence type="ECO:0000313" key="13">
    <source>
        <dbReference type="EMBL" id="ENN87083.1"/>
    </source>
</evidence>
<dbReference type="GO" id="GO:0008412">
    <property type="term" value="F:4-hydroxybenzoate polyprenyltransferase activity"/>
    <property type="evidence" value="ECO:0007669"/>
    <property type="project" value="UniProtKB-UniRule"/>
</dbReference>
<comment type="cofactor">
    <cofactor evidence="1 11">
        <name>Mg(2+)</name>
        <dbReference type="ChEBI" id="CHEBI:18420"/>
    </cofactor>
</comment>
<evidence type="ECO:0000256" key="1">
    <source>
        <dbReference type="ARBA" id="ARBA00001946"/>
    </source>
</evidence>
<dbReference type="HAMAP" id="MF_01635">
    <property type="entry name" value="UbiA"/>
    <property type="match status" value="1"/>
</dbReference>
<dbReference type="FunFam" id="1.20.120.1780:FF:000001">
    <property type="entry name" value="4-hydroxybenzoate octaprenyltransferase"/>
    <property type="match status" value="1"/>
</dbReference>
<evidence type="ECO:0000256" key="8">
    <source>
        <dbReference type="ARBA" id="ARBA00022692"/>
    </source>
</evidence>
<evidence type="ECO:0000256" key="4">
    <source>
        <dbReference type="ARBA" id="ARBA00022475"/>
    </source>
</evidence>
<dbReference type="STRING" id="363754.RHSP_82483"/>
<keyword evidence="7 11" id="KW-0831">Ubiquinone biosynthesis</keyword>
<evidence type="ECO:0000256" key="3">
    <source>
        <dbReference type="ARBA" id="ARBA00005985"/>
    </source>
</evidence>
<comment type="similarity">
    <text evidence="3 11">Belongs to the UbiA prenyltransferase family.</text>
</comment>
<dbReference type="UniPathway" id="UPA00232"/>
<evidence type="ECO:0000313" key="14">
    <source>
        <dbReference type="Proteomes" id="UP000012429"/>
    </source>
</evidence>
<evidence type="ECO:0000256" key="9">
    <source>
        <dbReference type="ARBA" id="ARBA00022989"/>
    </source>
</evidence>
<comment type="caution">
    <text evidence="13">The sequence shown here is derived from an EMBL/GenBank/DDBJ whole genome shotgun (WGS) entry which is preliminary data.</text>
</comment>
<dbReference type="AlphaFoldDB" id="N6UA76"/>
<keyword evidence="5 11" id="KW-0997">Cell inner membrane</keyword>
<keyword evidence="9 11" id="KW-1133">Transmembrane helix</keyword>
<dbReference type="InterPro" id="IPR039653">
    <property type="entry name" value="Prenyltransferase"/>
</dbReference>
<dbReference type="NCBIfam" id="TIGR01474">
    <property type="entry name" value="ubiA_proteo"/>
    <property type="match status" value="1"/>
</dbReference>
<feature type="transmembrane region" description="Helical" evidence="11">
    <location>
        <begin position="232"/>
        <end position="251"/>
    </location>
</feature>
<accession>N6UA76</accession>
<dbReference type="PATRIC" id="fig|363754.4.peg.3307"/>
<dbReference type="InterPro" id="IPR000537">
    <property type="entry name" value="UbiA_prenyltransferase"/>
</dbReference>
<reference evidence="13 14" key="1">
    <citation type="journal article" date="2012" name="BMC Genomics">
        <title>Genomic basis of broad host range and environmental adaptability of Rhizobium tropici CIAT 899 and Rhizobium sp. PRF 81 which are used in inoculants for common bean (Phaseolus vulgaris L.).</title>
        <authorList>
            <person name="Ormeno-Orrillo E."/>
            <person name="Menna P."/>
            <person name="Almeida L.G."/>
            <person name="Ollero F.J."/>
            <person name="Nicolas M.F."/>
            <person name="Pains Rodrigues E."/>
            <person name="Shigueyoshi Nakatani A."/>
            <person name="Silva Batista J.S."/>
            <person name="Oliveira Chueire L.M."/>
            <person name="Souza R.C."/>
            <person name="Ribeiro Vasconcelos A.T."/>
            <person name="Megias M."/>
            <person name="Hungria M."/>
            <person name="Martinez-Romero E."/>
        </authorList>
    </citation>
    <scope>NUCLEOTIDE SEQUENCE [LARGE SCALE GENOMIC DNA]</scope>
    <source>
        <strain evidence="13 14">PRF 81</strain>
    </source>
</reference>
<dbReference type="GO" id="GO:0006744">
    <property type="term" value="P:ubiquinone biosynthetic process"/>
    <property type="evidence" value="ECO:0007669"/>
    <property type="project" value="UniProtKB-UniRule"/>
</dbReference>
<feature type="transmembrane region" description="Helical" evidence="11">
    <location>
        <begin position="136"/>
        <end position="153"/>
    </location>
</feature>
<comment type="pathway">
    <text evidence="11">Cofactor biosynthesis; ubiquinone biosynthesis.</text>
</comment>
<name>N6UA76_9HYPH</name>
<evidence type="ECO:0000256" key="12">
    <source>
        <dbReference type="NCBIfam" id="TIGR01474"/>
    </source>
</evidence>
<dbReference type="Gene3D" id="1.10.357.140">
    <property type="entry name" value="UbiA prenyltransferase"/>
    <property type="match status" value="1"/>
</dbReference>
<gene>
    <name evidence="11" type="primary">ubiA</name>
    <name evidence="13" type="ORF">RHSP_82483</name>
</gene>
<evidence type="ECO:0000256" key="7">
    <source>
        <dbReference type="ARBA" id="ARBA00022688"/>
    </source>
</evidence>
<dbReference type="PANTHER" id="PTHR11048:SF28">
    <property type="entry name" value="4-HYDROXYBENZOATE POLYPRENYLTRANSFERASE, MITOCHONDRIAL"/>
    <property type="match status" value="1"/>
</dbReference>
<keyword evidence="6 11" id="KW-0808">Transferase</keyword>
<keyword evidence="10 11" id="KW-0472">Membrane</keyword>
<keyword evidence="4 11" id="KW-1003">Cell membrane</keyword>
<keyword evidence="11" id="KW-0460">Magnesium</keyword>
<comment type="subcellular location">
    <subcellularLocation>
        <location evidence="11">Cell inner membrane</location>
        <topology evidence="11">Multi-pass membrane protein</topology>
    </subcellularLocation>
    <subcellularLocation>
        <location evidence="2">Membrane</location>
        <topology evidence="2">Multi-pass membrane protein</topology>
    </subcellularLocation>
</comment>
<keyword evidence="14" id="KW-1185">Reference proteome</keyword>
<dbReference type="Proteomes" id="UP000012429">
    <property type="component" value="Unassembled WGS sequence"/>
</dbReference>
<protein>
    <recommendedName>
        <fullName evidence="11 12">4-hydroxybenzoate octaprenyltransferase</fullName>
        <ecNumber evidence="11 12">2.5.1.39</ecNumber>
    </recommendedName>
    <alternativeName>
        <fullName evidence="11">4-HB polyprenyltransferase</fullName>
    </alternativeName>
</protein>
<evidence type="ECO:0000256" key="6">
    <source>
        <dbReference type="ARBA" id="ARBA00022679"/>
    </source>
</evidence>
<proteinExistence type="inferred from homology"/>
<feature type="transmembrane region" description="Helical" evidence="11">
    <location>
        <begin position="189"/>
        <end position="211"/>
    </location>
</feature>
<dbReference type="CDD" id="cd13959">
    <property type="entry name" value="PT_UbiA_COQ2"/>
    <property type="match status" value="1"/>
</dbReference>
<evidence type="ECO:0000256" key="10">
    <source>
        <dbReference type="ARBA" id="ARBA00023136"/>
    </source>
</evidence>
<dbReference type="EMBL" id="AQHN01000061">
    <property type="protein sequence ID" value="ENN87083.1"/>
    <property type="molecule type" value="Genomic_DNA"/>
</dbReference>
<dbReference type="EC" id="2.5.1.39" evidence="11 12"/>
<evidence type="ECO:0000256" key="2">
    <source>
        <dbReference type="ARBA" id="ARBA00004141"/>
    </source>
</evidence>
<evidence type="ECO:0000256" key="11">
    <source>
        <dbReference type="HAMAP-Rule" id="MF_01635"/>
    </source>
</evidence>
<comment type="catalytic activity">
    <reaction evidence="11">
        <text>all-trans-octaprenyl diphosphate + 4-hydroxybenzoate = 4-hydroxy-3-(all-trans-octaprenyl)benzoate + diphosphate</text>
        <dbReference type="Rhea" id="RHEA:27782"/>
        <dbReference type="ChEBI" id="CHEBI:1617"/>
        <dbReference type="ChEBI" id="CHEBI:17879"/>
        <dbReference type="ChEBI" id="CHEBI:33019"/>
        <dbReference type="ChEBI" id="CHEBI:57711"/>
        <dbReference type="EC" id="2.5.1.39"/>
    </reaction>
</comment>
<dbReference type="InterPro" id="IPR030470">
    <property type="entry name" value="UbiA_prenylTrfase_CS"/>
</dbReference>
<dbReference type="FunFam" id="1.10.357.140:FF:000008">
    <property type="entry name" value="4-hydroxybenzoate octaprenyltransferase"/>
    <property type="match status" value="1"/>
</dbReference>
<feature type="transmembrane region" description="Helical" evidence="11">
    <location>
        <begin position="160"/>
        <end position="177"/>
    </location>
</feature>
<dbReference type="Gene3D" id="1.20.120.1780">
    <property type="entry name" value="UbiA prenyltransferase"/>
    <property type="match status" value="1"/>
</dbReference>
<dbReference type="Pfam" id="PF01040">
    <property type="entry name" value="UbiA"/>
    <property type="match status" value="1"/>
</dbReference>
<comment type="function">
    <text evidence="11">Catalyzes the prenylation of para-hydroxybenzoate (PHB) with an all-trans polyprenyl group. Mediates the second step in the final reaction sequence of ubiquinone-8 (UQ-8) biosynthesis, which is the condensation of the polyisoprenoid side chain with PHB, generating the first membrane-bound Q intermediate 3-octaprenyl-4-hydroxybenzoate.</text>
</comment>
<keyword evidence="8 11" id="KW-0812">Transmembrane</keyword>
<feature type="transmembrane region" description="Helical" evidence="11">
    <location>
        <begin position="110"/>
        <end position="130"/>
    </location>
</feature>
<dbReference type="GO" id="GO:0005886">
    <property type="term" value="C:plasma membrane"/>
    <property type="evidence" value="ECO:0007669"/>
    <property type="project" value="UniProtKB-SubCell"/>
</dbReference>
<feature type="transmembrane region" description="Helical" evidence="11">
    <location>
        <begin position="286"/>
        <end position="304"/>
    </location>
</feature>
<dbReference type="PANTHER" id="PTHR11048">
    <property type="entry name" value="PRENYLTRANSFERASES"/>
    <property type="match status" value="1"/>
</dbReference>